<dbReference type="SUPFAM" id="SSF110738">
    <property type="entry name" value="Glycerate kinase I"/>
    <property type="match status" value="1"/>
</dbReference>
<dbReference type="PIRSF" id="PIRSF006078">
    <property type="entry name" value="GlxK"/>
    <property type="match status" value="1"/>
</dbReference>
<evidence type="ECO:0000256" key="3">
    <source>
        <dbReference type="ARBA" id="ARBA00022777"/>
    </source>
</evidence>
<evidence type="ECO:0000256" key="4">
    <source>
        <dbReference type="PIRNR" id="PIRNR006078"/>
    </source>
</evidence>
<dbReference type="Gene3D" id="3.40.50.10350">
    <property type="entry name" value="Glycerate kinase, domain 1"/>
    <property type="match status" value="1"/>
</dbReference>
<evidence type="ECO:0000313" key="6">
    <source>
        <dbReference type="Proteomes" id="UP000004980"/>
    </source>
</evidence>
<dbReference type="InterPro" id="IPR004381">
    <property type="entry name" value="Glycerate_kinase"/>
</dbReference>
<keyword evidence="6" id="KW-1185">Reference proteome</keyword>
<dbReference type="InterPro" id="IPR018193">
    <property type="entry name" value="Glyc_kinase_flavodox-like_fold"/>
</dbReference>
<dbReference type="InterPro" id="IPR036129">
    <property type="entry name" value="Glycerate_kinase_sf"/>
</dbReference>
<comment type="similarity">
    <text evidence="1 4">Belongs to the glycerate kinase type-1 family.</text>
</comment>
<evidence type="ECO:0000313" key="5">
    <source>
        <dbReference type="EMBL" id="EIM96380.1"/>
    </source>
</evidence>
<dbReference type="PANTHER" id="PTHR21599">
    <property type="entry name" value="GLYCERATE KINASE"/>
    <property type="match status" value="1"/>
</dbReference>
<dbReference type="GO" id="GO:0016301">
    <property type="term" value="F:kinase activity"/>
    <property type="evidence" value="ECO:0007669"/>
    <property type="project" value="UniProtKB-KW"/>
</dbReference>
<keyword evidence="2 4" id="KW-0808">Transferase</keyword>
<evidence type="ECO:0000256" key="2">
    <source>
        <dbReference type="ARBA" id="ARBA00022679"/>
    </source>
</evidence>
<gene>
    <name evidence="5" type="ORF">WQE_34526</name>
</gene>
<dbReference type="InterPro" id="IPR018197">
    <property type="entry name" value="Glycerate_kinase_RE-like"/>
</dbReference>
<dbReference type="EMBL" id="AKAU01000195">
    <property type="protein sequence ID" value="EIM96380.1"/>
    <property type="molecule type" value="Genomic_DNA"/>
</dbReference>
<name>A0ABN0FCS7_9BURK</name>
<dbReference type="PANTHER" id="PTHR21599:SF0">
    <property type="entry name" value="GLYCERATE KINASE"/>
    <property type="match status" value="1"/>
</dbReference>
<dbReference type="RefSeq" id="WP_007589235.1">
    <property type="nucleotide sequence ID" value="NZ_AKAU01000195.1"/>
</dbReference>
<comment type="caution">
    <text evidence="5">The sequence shown here is derived from an EMBL/GenBank/DDBJ whole genome shotgun (WGS) entry which is preliminary data.</text>
</comment>
<reference evidence="5 6" key="1">
    <citation type="journal article" date="2012" name="J. Bacteriol.">
        <title>Draft Genome Sequence of the Soil Bacterium Burkholderia terrae Strain BS001, Which Interacts with Fungal Surface Structures.</title>
        <authorList>
            <person name="Nazir R."/>
            <person name="Hansen M.A."/>
            <person name="Sorensen S."/>
            <person name="van Elsas J.D."/>
        </authorList>
    </citation>
    <scope>NUCLEOTIDE SEQUENCE [LARGE SCALE GENOMIC DNA]</scope>
    <source>
        <strain evidence="5 6">BS001</strain>
    </source>
</reference>
<organism evidence="5 6">
    <name type="scientific">Paraburkholderia hospita</name>
    <dbReference type="NCBI Taxonomy" id="169430"/>
    <lineage>
        <taxon>Bacteria</taxon>
        <taxon>Pseudomonadati</taxon>
        <taxon>Pseudomonadota</taxon>
        <taxon>Betaproteobacteria</taxon>
        <taxon>Burkholderiales</taxon>
        <taxon>Burkholderiaceae</taxon>
        <taxon>Paraburkholderia</taxon>
    </lineage>
</organism>
<proteinExistence type="inferred from homology"/>
<sequence length="382" mass="39207">MVKALSKPVVVVAPDSFKGSLSGQQVAEAIGLGIRRACPDADIRLCPMADGGEGTLDAMLLAGGSRRTINVRGAAGVPRVATIGLLNDGSVVIETAEIVGITDADGMAVPVTERDTRGLGQAIRVLLDEGWRRFYVALGGSSTNDGGAGLLVSLGLELQDADGNAVEPIPSMLRQIRHVNTSGLDARLKAATIVAMSDVNNPLTGHNGATAVFGPQKGVAPEQIKDIDAAILHFATLAENALCTSARETRGAGAAGGLGFALRMLGAEFKPGAEVVAEKVGLDAALVGADWLITGEGRSDMQTLHGKAPLVACKHARQLGVDTSLLSGSIDPSALSQLSAHFRGCFSPAPGPISLDDAIRDAADLLANEAEQLARMKFGSRA</sequence>
<keyword evidence="3 4" id="KW-0418">Kinase</keyword>
<dbReference type="Proteomes" id="UP000004980">
    <property type="component" value="Unassembled WGS sequence"/>
</dbReference>
<evidence type="ECO:0000256" key="1">
    <source>
        <dbReference type="ARBA" id="ARBA00006284"/>
    </source>
</evidence>
<dbReference type="Pfam" id="PF02595">
    <property type="entry name" value="Gly_kinase"/>
    <property type="match status" value="1"/>
</dbReference>
<dbReference type="NCBIfam" id="TIGR00045">
    <property type="entry name" value="glycerate kinase"/>
    <property type="match status" value="1"/>
</dbReference>
<protein>
    <submittedName>
        <fullName evidence="5">Glycerate kinase</fullName>
    </submittedName>
</protein>
<dbReference type="Gene3D" id="3.90.1510.10">
    <property type="entry name" value="Glycerate kinase, domain 2"/>
    <property type="match status" value="1"/>
</dbReference>
<accession>A0ABN0FCS7</accession>